<evidence type="ECO:0000313" key="2">
    <source>
        <dbReference type="EMBL" id="MFC0208598.1"/>
    </source>
</evidence>
<feature type="coiled-coil region" evidence="1">
    <location>
        <begin position="183"/>
        <end position="210"/>
    </location>
</feature>
<name>A0ABV6D7F9_9HYPH</name>
<reference evidence="2 3" key="1">
    <citation type="submission" date="2024-09" db="EMBL/GenBank/DDBJ databases">
        <authorList>
            <person name="Sun Q."/>
            <person name="Mori K."/>
        </authorList>
    </citation>
    <scope>NUCLEOTIDE SEQUENCE [LARGE SCALE GENOMIC DNA]</scope>
    <source>
        <strain evidence="2 3">CCM 8543</strain>
    </source>
</reference>
<sequence>MRVAIVVNWRNTSSALAGRARYRGRKIGATDMELDQKALALLPGPSRAKLERLAAERDAAHAAFRAASDHEQEARGDLARLEAQMRDRLALPAGVELDQHPAAAVVAARSGRAERERAEAEARLIEPVEAARRRHQATLDARERAAQRWHQFAFLDGCAGWLQRAATLGVGRLKHHAPPAPKTRDAVAEIAKLRAELQALEAQWAEAEAAPVPAQILRQQAIAEIDAMAAAGALTISAGDRSGTPLGLARKLQLGLVPTPAGPDGAPRFSIIGDGGAALFTWTMRDALVERLDALIAALPQDGALSDDERDERFRQIAAKRLDLERAEEALICAAEAEGRIVQRRRDADPRAVLEVAEV</sequence>
<accession>A0ABV6D7F9</accession>
<comment type="caution">
    <text evidence="2">The sequence shown here is derived from an EMBL/GenBank/DDBJ whole genome shotgun (WGS) entry which is preliminary data.</text>
</comment>
<dbReference type="EMBL" id="JBHLXD010000012">
    <property type="protein sequence ID" value="MFC0208598.1"/>
    <property type="molecule type" value="Genomic_DNA"/>
</dbReference>
<gene>
    <name evidence="2" type="ORF">ACFFJ2_09320</name>
</gene>
<evidence type="ECO:0000313" key="3">
    <source>
        <dbReference type="Proteomes" id="UP001589755"/>
    </source>
</evidence>
<dbReference type="RefSeq" id="WP_261521203.1">
    <property type="nucleotide sequence ID" value="NZ_JAODNW010000017.1"/>
</dbReference>
<keyword evidence="1" id="KW-0175">Coiled coil</keyword>
<protein>
    <submittedName>
        <fullName evidence="2">Uncharacterized protein</fullName>
    </submittedName>
</protein>
<keyword evidence="3" id="KW-1185">Reference proteome</keyword>
<evidence type="ECO:0000256" key="1">
    <source>
        <dbReference type="SAM" id="Coils"/>
    </source>
</evidence>
<organism evidence="2 3">
    <name type="scientific">Chelativorans intermedius</name>
    <dbReference type="NCBI Taxonomy" id="515947"/>
    <lineage>
        <taxon>Bacteria</taxon>
        <taxon>Pseudomonadati</taxon>
        <taxon>Pseudomonadota</taxon>
        <taxon>Alphaproteobacteria</taxon>
        <taxon>Hyphomicrobiales</taxon>
        <taxon>Phyllobacteriaceae</taxon>
        <taxon>Chelativorans</taxon>
    </lineage>
</organism>
<proteinExistence type="predicted"/>
<dbReference type="Proteomes" id="UP001589755">
    <property type="component" value="Unassembled WGS sequence"/>
</dbReference>